<dbReference type="RefSeq" id="WP_078204899.1">
    <property type="nucleotide sequence ID" value="NZ_MUAJ01000011.1"/>
</dbReference>
<evidence type="ECO:0000256" key="1">
    <source>
        <dbReference type="ARBA" id="ARBA00001946"/>
    </source>
</evidence>
<keyword evidence="2" id="KW-0540">Nuclease</keyword>
<dbReference type="Gene3D" id="3.40.1350.10">
    <property type="match status" value="1"/>
</dbReference>
<reference evidence="5 6" key="1">
    <citation type="submission" date="2017-01" db="EMBL/GenBank/DDBJ databases">
        <title>Bacillus cereus isolates.</title>
        <authorList>
            <person name="Beno S.M."/>
        </authorList>
    </citation>
    <scope>NUCLEOTIDE SEQUENCE [LARGE SCALE GENOMIC DNA]</scope>
    <source>
        <strain evidence="5 6">FSL H8-0485</strain>
    </source>
</reference>
<evidence type="ECO:0000256" key="2">
    <source>
        <dbReference type="ARBA" id="ARBA00022722"/>
    </source>
</evidence>
<dbReference type="GO" id="GO:0004518">
    <property type="term" value="F:nuclease activity"/>
    <property type="evidence" value="ECO:0007669"/>
    <property type="project" value="UniProtKB-KW"/>
</dbReference>
<evidence type="ECO:0000259" key="4">
    <source>
        <dbReference type="SMART" id="SM00990"/>
    </source>
</evidence>
<dbReference type="GO" id="GO:0003676">
    <property type="term" value="F:nucleic acid binding"/>
    <property type="evidence" value="ECO:0007669"/>
    <property type="project" value="InterPro"/>
</dbReference>
<dbReference type="SMART" id="SM00990">
    <property type="entry name" value="VRR_NUC"/>
    <property type="match status" value="1"/>
</dbReference>
<dbReference type="EMBL" id="MUAJ01000011">
    <property type="protein sequence ID" value="OOR12030.1"/>
    <property type="molecule type" value="Genomic_DNA"/>
</dbReference>
<feature type="domain" description="VRR-NUC" evidence="4">
    <location>
        <begin position="1"/>
        <end position="94"/>
    </location>
</feature>
<dbReference type="Proteomes" id="UP000190906">
    <property type="component" value="Unassembled WGS sequence"/>
</dbReference>
<evidence type="ECO:0000313" key="5">
    <source>
        <dbReference type="EMBL" id="OOR12030.1"/>
    </source>
</evidence>
<comment type="cofactor">
    <cofactor evidence="1">
        <name>Mg(2+)</name>
        <dbReference type="ChEBI" id="CHEBI:18420"/>
    </cofactor>
</comment>
<proteinExistence type="predicted"/>
<dbReference type="InterPro" id="IPR011856">
    <property type="entry name" value="tRNA_endonuc-like_dom_sf"/>
</dbReference>
<dbReference type="InterPro" id="IPR014883">
    <property type="entry name" value="VRR_NUC"/>
</dbReference>
<dbReference type="AlphaFoldDB" id="A0A1S9TQ51"/>
<accession>A0A1S9TQ51</accession>
<dbReference type="GO" id="GO:0016788">
    <property type="term" value="F:hydrolase activity, acting on ester bonds"/>
    <property type="evidence" value="ECO:0007669"/>
    <property type="project" value="InterPro"/>
</dbReference>
<sequence length="111" mass="12374">MKEIDVQNSIRIALNQYAVVFRANVGTFRTEDGRMVATGLPKGFSDLFGFRKSDGKMFFIEVKNEKGRLRADQKHFIKTMQDKGAIAGVARSAAEAIQLVTVDERETFGEG</sequence>
<protein>
    <submittedName>
        <fullName evidence="5">VRR-NUC domain-containing protein</fullName>
    </submittedName>
</protein>
<gene>
    <name evidence="5" type="ORF">BW897_15330</name>
</gene>
<comment type="caution">
    <text evidence="5">The sequence shown here is derived from an EMBL/GenBank/DDBJ whole genome shotgun (WGS) entry which is preliminary data.</text>
</comment>
<organism evidence="5 6">
    <name type="scientific">Bacillus cereus</name>
    <dbReference type="NCBI Taxonomy" id="1396"/>
    <lineage>
        <taxon>Bacteria</taxon>
        <taxon>Bacillati</taxon>
        <taxon>Bacillota</taxon>
        <taxon>Bacilli</taxon>
        <taxon>Bacillales</taxon>
        <taxon>Bacillaceae</taxon>
        <taxon>Bacillus</taxon>
        <taxon>Bacillus cereus group</taxon>
    </lineage>
</organism>
<keyword evidence="3" id="KW-0378">Hydrolase</keyword>
<dbReference type="Pfam" id="PF08774">
    <property type="entry name" value="VRR_NUC"/>
    <property type="match status" value="1"/>
</dbReference>
<evidence type="ECO:0000313" key="6">
    <source>
        <dbReference type="Proteomes" id="UP000190906"/>
    </source>
</evidence>
<evidence type="ECO:0000256" key="3">
    <source>
        <dbReference type="ARBA" id="ARBA00022801"/>
    </source>
</evidence>
<name>A0A1S9TQ51_BACCE</name>